<feature type="region of interest" description="Disordered" evidence="3">
    <location>
        <begin position="290"/>
        <end position="323"/>
    </location>
</feature>
<keyword evidence="4" id="KW-0472">Membrane</keyword>
<dbReference type="SUPFAM" id="SSF63817">
    <property type="entry name" value="Sortase"/>
    <property type="match status" value="1"/>
</dbReference>
<dbReference type="InterPro" id="IPR005754">
    <property type="entry name" value="Sortase"/>
</dbReference>
<keyword evidence="4" id="KW-0812">Transmembrane</keyword>
<evidence type="ECO:0000256" key="4">
    <source>
        <dbReference type="SAM" id="Phobius"/>
    </source>
</evidence>
<evidence type="ECO:0000256" key="1">
    <source>
        <dbReference type="ARBA" id="ARBA00022801"/>
    </source>
</evidence>
<evidence type="ECO:0000313" key="6">
    <source>
        <dbReference type="Proteomes" id="UP000824243"/>
    </source>
</evidence>
<feature type="active site" description="Acyl-thioester intermediate" evidence="2">
    <location>
        <position position="220"/>
    </location>
</feature>
<dbReference type="Pfam" id="PF04203">
    <property type="entry name" value="Sortase"/>
    <property type="match status" value="1"/>
</dbReference>
<feature type="transmembrane region" description="Helical" evidence="4">
    <location>
        <begin position="262"/>
        <end position="283"/>
    </location>
</feature>
<dbReference type="NCBIfam" id="NF033745">
    <property type="entry name" value="class_C_sortase"/>
    <property type="match status" value="1"/>
</dbReference>
<comment type="caution">
    <text evidence="5">The sequence shown here is derived from an EMBL/GenBank/DDBJ whole genome shotgun (WGS) entry which is preliminary data.</text>
</comment>
<dbReference type="Proteomes" id="UP000824243">
    <property type="component" value="Unassembled WGS sequence"/>
</dbReference>
<dbReference type="Gene3D" id="2.40.260.10">
    <property type="entry name" value="Sortase"/>
    <property type="match status" value="1"/>
</dbReference>
<feature type="active site" description="Proton donor/acceptor" evidence="2">
    <location>
        <position position="158"/>
    </location>
</feature>
<evidence type="ECO:0000313" key="5">
    <source>
        <dbReference type="EMBL" id="HIX49283.1"/>
    </source>
</evidence>
<feature type="compositionally biased region" description="Basic and acidic residues" evidence="3">
    <location>
        <begin position="295"/>
        <end position="308"/>
    </location>
</feature>
<evidence type="ECO:0000256" key="2">
    <source>
        <dbReference type="PIRSR" id="PIRSR605754-1"/>
    </source>
</evidence>
<feature type="compositionally biased region" description="Basic residues" evidence="3">
    <location>
        <begin position="309"/>
        <end position="323"/>
    </location>
</feature>
<reference evidence="5" key="1">
    <citation type="journal article" date="2021" name="PeerJ">
        <title>Extensive microbial diversity within the chicken gut microbiome revealed by metagenomics and culture.</title>
        <authorList>
            <person name="Gilroy R."/>
            <person name="Ravi A."/>
            <person name="Getino M."/>
            <person name="Pursley I."/>
            <person name="Horton D.L."/>
            <person name="Alikhan N.F."/>
            <person name="Baker D."/>
            <person name="Gharbi K."/>
            <person name="Hall N."/>
            <person name="Watson M."/>
            <person name="Adriaenssens E.M."/>
            <person name="Foster-Nyarko E."/>
            <person name="Jarju S."/>
            <person name="Secka A."/>
            <person name="Antonio M."/>
            <person name="Oren A."/>
            <person name="Chaudhuri R.R."/>
            <person name="La Ragione R."/>
            <person name="Hildebrand F."/>
            <person name="Pallen M.J."/>
        </authorList>
    </citation>
    <scope>NUCLEOTIDE SEQUENCE</scope>
    <source>
        <strain evidence="5">ChiSjej5B23-15282</strain>
    </source>
</reference>
<dbReference type="InterPro" id="IPR023365">
    <property type="entry name" value="Sortase_dom-sf"/>
</dbReference>
<keyword evidence="1" id="KW-0378">Hydrolase</keyword>
<dbReference type="CDD" id="cd05827">
    <property type="entry name" value="Sortase_C"/>
    <property type="match status" value="1"/>
</dbReference>
<dbReference type="EMBL" id="DXFA01000166">
    <property type="protein sequence ID" value="HIX49283.1"/>
    <property type="molecule type" value="Genomic_DNA"/>
</dbReference>
<dbReference type="GO" id="GO:0016787">
    <property type="term" value="F:hydrolase activity"/>
    <property type="evidence" value="ECO:0007669"/>
    <property type="project" value="UniProtKB-KW"/>
</dbReference>
<gene>
    <name evidence="5" type="ORF">H9981_09800</name>
</gene>
<organism evidence="5 6">
    <name type="scientific">Candidatus Mediterraneibacter caccavium</name>
    <dbReference type="NCBI Taxonomy" id="2838661"/>
    <lineage>
        <taxon>Bacteria</taxon>
        <taxon>Bacillati</taxon>
        <taxon>Bacillota</taxon>
        <taxon>Clostridia</taxon>
        <taxon>Lachnospirales</taxon>
        <taxon>Lachnospiraceae</taxon>
        <taxon>Mediterraneibacter</taxon>
    </lineage>
</organism>
<keyword evidence="4" id="KW-1133">Transmembrane helix</keyword>
<feature type="transmembrane region" description="Helical" evidence="4">
    <location>
        <begin position="12"/>
        <end position="34"/>
    </location>
</feature>
<proteinExistence type="predicted"/>
<protein>
    <submittedName>
        <fullName evidence="5">Class C sortase</fullName>
    </submittedName>
</protein>
<dbReference type="NCBIfam" id="TIGR01076">
    <property type="entry name" value="sortase_fam"/>
    <property type="match status" value="1"/>
</dbReference>
<dbReference type="AlphaFoldDB" id="A0A9D2ATF7"/>
<dbReference type="InterPro" id="IPR042002">
    <property type="entry name" value="Sortase_C"/>
</dbReference>
<evidence type="ECO:0000256" key="3">
    <source>
        <dbReference type="SAM" id="MobiDB-lite"/>
    </source>
</evidence>
<reference evidence="5" key="2">
    <citation type="submission" date="2021-04" db="EMBL/GenBank/DDBJ databases">
        <authorList>
            <person name="Gilroy R."/>
        </authorList>
    </citation>
    <scope>NUCLEOTIDE SEQUENCE</scope>
    <source>
        <strain evidence="5">ChiSjej5B23-15282</strain>
    </source>
</reference>
<accession>A0A9D2ATF7</accession>
<sequence>MHRRKKRSRINPVLILASVLIFITGAGIFVYPAVSNYLAERRQAEAVRDYQRDVSSLEPQDLSEQKARAQEYNKNLAEDEFHDPFLQDGKYVISPAYQKVLDYNEEGIMGYVEIPDIDVNLPIYHGTGEEALRKGAGHLEASSLPIGGEGTHSVISAHRGLPSAKLFSDLDELEIGDVFFIHILNETHAYQVDQINVVKPDELDILRVVNGQDLVTLLTCTPYAVNTHRLLVRGVRIPYEEAESVREAVGGGNPLSGWVKEYAASVLAGLALLVLLTLSAIAWKRRKDPGVGRLRSKDPVKTKPGRIERGHRKREQKRRKYRE</sequence>
<name>A0A9D2ATF7_9FIRM</name>